<dbReference type="HOGENOM" id="CLU_027633_2_0_5"/>
<protein>
    <recommendedName>
        <fullName evidence="1">site-specific DNA-methyltransferase (adenine-specific)</fullName>
        <ecNumber evidence="1">2.1.1.72</ecNumber>
    </recommendedName>
</protein>
<dbReference type="Proteomes" id="UP000019666">
    <property type="component" value="Unassembled WGS sequence"/>
</dbReference>
<dbReference type="EMBL" id="AOSK01000119">
    <property type="protein sequence ID" value="EYD74251.1"/>
    <property type="molecule type" value="Genomic_DNA"/>
</dbReference>
<dbReference type="GO" id="GO:0009007">
    <property type="term" value="F:site-specific DNA-methyltransferase (adenine-specific) activity"/>
    <property type="evidence" value="ECO:0007669"/>
    <property type="project" value="UniProtKB-EC"/>
</dbReference>
<dbReference type="AlphaFoldDB" id="A0A017HIR5"/>
<comment type="catalytic activity">
    <reaction evidence="4">
        <text>a 2'-deoxyadenosine in DNA + S-adenosyl-L-methionine = an N(6)-methyl-2'-deoxyadenosine in DNA + S-adenosyl-L-homocysteine + H(+)</text>
        <dbReference type="Rhea" id="RHEA:15197"/>
        <dbReference type="Rhea" id="RHEA-COMP:12418"/>
        <dbReference type="Rhea" id="RHEA-COMP:12419"/>
        <dbReference type="ChEBI" id="CHEBI:15378"/>
        <dbReference type="ChEBI" id="CHEBI:57856"/>
        <dbReference type="ChEBI" id="CHEBI:59789"/>
        <dbReference type="ChEBI" id="CHEBI:90615"/>
        <dbReference type="ChEBI" id="CHEBI:90616"/>
        <dbReference type="EC" id="2.1.1.72"/>
    </reaction>
</comment>
<evidence type="ECO:0000256" key="1">
    <source>
        <dbReference type="ARBA" id="ARBA00011900"/>
    </source>
</evidence>
<comment type="caution">
    <text evidence="6">The sequence shown here is derived from an EMBL/GenBank/DDBJ whole genome shotgun (WGS) entry which is preliminary data.</text>
</comment>
<accession>A0A017HIR5</accession>
<dbReference type="GO" id="GO:0032259">
    <property type="term" value="P:methylation"/>
    <property type="evidence" value="ECO:0007669"/>
    <property type="project" value="UniProtKB-KW"/>
</dbReference>
<dbReference type="PATRIC" id="fig|442562.3.peg.4123"/>
<dbReference type="REBASE" id="95605">
    <property type="entry name" value="M.Rme19309ORF4187P"/>
</dbReference>
<reference evidence="6 7" key="1">
    <citation type="submission" date="2013-02" db="EMBL/GenBank/DDBJ databases">
        <authorList>
            <person name="Fiebig A."/>
            <person name="Goeker M."/>
            <person name="Klenk H.-P.P."/>
        </authorList>
    </citation>
    <scope>NUCLEOTIDE SEQUENCE [LARGE SCALE GENOMIC DNA]</scope>
    <source>
        <strain evidence="6 7">DSM 19309</strain>
    </source>
</reference>
<dbReference type="SUPFAM" id="SSF53335">
    <property type="entry name" value="S-adenosyl-L-methionine-dependent methyltransferases"/>
    <property type="match status" value="2"/>
</dbReference>
<dbReference type="InterPro" id="IPR002941">
    <property type="entry name" value="DNA_methylase_N4/N6"/>
</dbReference>
<dbReference type="InterPro" id="IPR029063">
    <property type="entry name" value="SAM-dependent_MTases_sf"/>
</dbReference>
<sequence>MKKWPLECGFFVAPRSLDRGAALTAINHIWLLGRKELASGSSRGTSCRTRDDGDRGRRVNHQLHLFQEEDEPDLLAELRTFRDFGESTLVETVGGLPYFINEFWTARQRQAHRLHEVSYRACFKPQLPAFFIERLTAPGDVVYDPFMGRGTTPIEAALRDRIPYGNDTNPLSRALTEPRINPPTLAQVKARLGEIPWGTFDHYDHAELLTFYHPTTLAHIEGLRAWLMEREKAGLLDQTDRWVRMVALNRLTGHSAGFFSVYTLPPNQAVTVERQRLINEKRKQTPPPRDVAAIIAKKSASLLSDGPALAPASLFLTAQSDATSEIPEAAVALTVTSPPFLDIVNYESDNWLRCWFMGIDPTSVKIAMHRKVEAWQAFIASTLHELARITRPGGHIAFEVGEVRNGKVRLEENVIAAAEGLPLTPLGVMINQQEFTKTSNCWGVSNNEVGTNSNRIVLLKRDQ</sequence>
<evidence type="ECO:0000256" key="3">
    <source>
        <dbReference type="ARBA" id="ARBA00022679"/>
    </source>
</evidence>
<dbReference type="GO" id="GO:0008170">
    <property type="term" value="F:N-methyltransferase activity"/>
    <property type="evidence" value="ECO:0007669"/>
    <property type="project" value="InterPro"/>
</dbReference>
<dbReference type="Pfam" id="PF01555">
    <property type="entry name" value="N6_N4_Mtase"/>
    <property type="match status" value="1"/>
</dbReference>
<evidence type="ECO:0000259" key="5">
    <source>
        <dbReference type="Pfam" id="PF01555"/>
    </source>
</evidence>
<gene>
    <name evidence="6" type="ORF">Rumeso_04187</name>
</gene>
<feature type="domain" description="DNA methylase N-4/N-6" evidence="5">
    <location>
        <begin position="100"/>
        <end position="168"/>
    </location>
</feature>
<keyword evidence="2 6" id="KW-0489">Methyltransferase</keyword>
<proteinExistence type="predicted"/>
<evidence type="ECO:0000313" key="7">
    <source>
        <dbReference type="Proteomes" id="UP000019666"/>
    </source>
</evidence>
<evidence type="ECO:0000256" key="4">
    <source>
        <dbReference type="ARBA" id="ARBA00047942"/>
    </source>
</evidence>
<name>A0A017HIR5_9RHOB</name>
<organism evidence="6 7">
    <name type="scientific">Rubellimicrobium mesophilum DSM 19309</name>
    <dbReference type="NCBI Taxonomy" id="442562"/>
    <lineage>
        <taxon>Bacteria</taxon>
        <taxon>Pseudomonadati</taxon>
        <taxon>Pseudomonadota</taxon>
        <taxon>Alphaproteobacteria</taxon>
        <taxon>Rhodobacterales</taxon>
        <taxon>Roseobacteraceae</taxon>
        <taxon>Rubellimicrobium</taxon>
    </lineage>
</organism>
<evidence type="ECO:0000256" key="2">
    <source>
        <dbReference type="ARBA" id="ARBA00022603"/>
    </source>
</evidence>
<dbReference type="STRING" id="442562.Rumeso_04187"/>
<evidence type="ECO:0000313" key="6">
    <source>
        <dbReference type="EMBL" id="EYD74251.1"/>
    </source>
</evidence>
<keyword evidence="3 6" id="KW-0808">Transferase</keyword>
<dbReference type="EC" id="2.1.1.72" evidence="1"/>
<keyword evidence="7" id="KW-1185">Reference proteome</keyword>
<dbReference type="GO" id="GO:0003677">
    <property type="term" value="F:DNA binding"/>
    <property type="evidence" value="ECO:0007669"/>
    <property type="project" value="InterPro"/>
</dbReference>
<dbReference type="Gene3D" id="3.40.50.150">
    <property type="entry name" value="Vaccinia Virus protein VP39"/>
    <property type="match status" value="2"/>
</dbReference>